<evidence type="ECO:0000256" key="1">
    <source>
        <dbReference type="SAM" id="MobiDB-lite"/>
    </source>
</evidence>
<sequence>MSDPTYQPPYKPVSSTPYDQPDPARVGVTRMNPFEHFCAVCGAGAGFGFGGDFMRGEPGLWACMKHRAEVEQRWRRG</sequence>
<evidence type="ECO:0000313" key="2">
    <source>
        <dbReference type="EMBL" id="MBP0492895.1"/>
    </source>
</evidence>
<accession>A0A940S5F5</accession>
<dbReference type="Proteomes" id="UP000677537">
    <property type="component" value="Unassembled WGS sequence"/>
</dbReference>
<dbReference type="EMBL" id="JAGIZA010000004">
    <property type="protein sequence ID" value="MBP0492895.1"/>
    <property type="molecule type" value="Genomic_DNA"/>
</dbReference>
<feature type="region of interest" description="Disordered" evidence="1">
    <location>
        <begin position="1"/>
        <end position="22"/>
    </location>
</feature>
<protein>
    <submittedName>
        <fullName evidence="2">Uncharacterized protein</fullName>
    </submittedName>
</protein>
<name>A0A940S5F5_9PROT</name>
<dbReference type="RefSeq" id="WP_209372776.1">
    <property type="nucleotide sequence ID" value="NZ_JAGIZA010000004.1"/>
</dbReference>
<feature type="compositionally biased region" description="Pro residues" evidence="1">
    <location>
        <begin position="1"/>
        <end position="11"/>
    </location>
</feature>
<evidence type="ECO:0000313" key="3">
    <source>
        <dbReference type="Proteomes" id="UP000677537"/>
    </source>
</evidence>
<organism evidence="2 3">
    <name type="scientific">Roseomonas indoligenes</name>
    <dbReference type="NCBI Taxonomy" id="2820811"/>
    <lineage>
        <taxon>Bacteria</taxon>
        <taxon>Pseudomonadati</taxon>
        <taxon>Pseudomonadota</taxon>
        <taxon>Alphaproteobacteria</taxon>
        <taxon>Acetobacterales</taxon>
        <taxon>Roseomonadaceae</taxon>
        <taxon>Roseomonas</taxon>
    </lineage>
</organism>
<keyword evidence="3" id="KW-1185">Reference proteome</keyword>
<gene>
    <name evidence="2" type="ORF">J5Y10_08900</name>
</gene>
<comment type="caution">
    <text evidence="2">The sequence shown here is derived from an EMBL/GenBank/DDBJ whole genome shotgun (WGS) entry which is preliminary data.</text>
</comment>
<dbReference type="AlphaFoldDB" id="A0A940S5F5"/>
<proteinExistence type="predicted"/>
<reference evidence="2" key="1">
    <citation type="submission" date="2021-03" db="EMBL/GenBank/DDBJ databases">
        <authorList>
            <person name="So Y."/>
        </authorList>
    </citation>
    <scope>NUCLEOTIDE SEQUENCE</scope>
    <source>
        <strain evidence="2">SG15</strain>
    </source>
</reference>